<dbReference type="STRING" id="765440.A0A0C3FLW2"/>
<proteinExistence type="predicted"/>
<evidence type="ECO:0000313" key="2">
    <source>
        <dbReference type="Proteomes" id="UP000054166"/>
    </source>
</evidence>
<keyword evidence="2" id="KW-1185">Reference proteome</keyword>
<dbReference type="HOGENOM" id="CLU_018255_1_0_1"/>
<dbReference type="Proteomes" id="UP000054166">
    <property type="component" value="Unassembled WGS sequence"/>
</dbReference>
<dbReference type="InParanoid" id="A0A0C3FLW2"/>
<dbReference type="OrthoDB" id="2369050at2759"/>
<reference evidence="1 2" key="1">
    <citation type="submission" date="2014-04" db="EMBL/GenBank/DDBJ databases">
        <authorList>
            <consortium name="DOE Joint Genome Institute"/>
            <person name="Kuo A."/>
            <person name="Tarkka M."/>
            <person name="Buscot F."/>
            <person name="Kohler A."/>
            <person name="Nagy L.G."/>
            <person name="Floudas D."/>
            <person name="Copeland A."/>
            <person name="Barry K.W."/>
            <person name="Cichocki N."/>
            <person name="Veneault-Fourrey C."/>
            <person name="LaButti K."/>
            <person name="Lindquist E.A."/>
            <person name="Lipzen A."/>
            <person name="Lundell T."/>
            <person name="Morin E."/>
            <person name="Murat C."/>
            <person name="Sun H."/>
            <person name="Tunlid A."/>
            <person name="Henrissat B."/>
            <person name="Grigoriev I.V."/>
            <person name="Hibbett D.S."/>
            <person name="Martin F."/>
            <person name="Nordberg H.P."/>
            <person name="Cantor M.N."/>
            <person name="Hua S.X."/>
        </authorList>
    </citation>
    <scope>NUCLEOTIDE SEQUENCE [LARGE SCALE GENOMIC DNA]</scope>
    <source>
        <strain evidence="1 2">F 1598</strain>
    </source>
</reference>
<dbReference type="InterPro" id="IPR021109">
    <property type="entry name" value="Peptidase_aspartic_dom_sf"/>
</dbReference>
<dbReference type="Gene3D" id="2.40.70.10">
    <property type="entry name" value="Acid Proteases"/>
    <property type="match status" value="1"/>
</dbReference>
<protein>
    <submittedName>
        <fullName evidence="1">Uncharacterized protein</fullName>
    </submittedName>
</protein>
<gene>
    <name evidence="1" type="ORF">PILCRDRAFT_9497</name>
</gene>
<dbReference type="EMBL" id="KN833003">
    <property type="protein sequence ID" value="KIM80694.1"/>
    <property type="molecule type" value="Genomic_DNA"/>
</dbReference>
<evidence type="ECO:0000313" key="1">
    <source>
        <dbReference type="EMBL" id="KIM80694.1"/>
    </source>
</evidence>
<name>A0A0C3FLW2_PILCF</name>
<dbReference type="CDD" id="cd00303">
    <property type="entry name" value="retropepsin_like"/>
    <property type="match status" value="1"/>
</dbReference>
<reference evidence="2" key="2">
    <citation type="submission" date="2015-01" db="EMBL/GenBank/DDBJ databases">
        <title>Evolutionary Origins and Diversification of the Mycorrhizal Mutualists.</title>
        <authorList>
            <consortium name="DOE Joint Genome Institute"/>
            <consortium name="Mycorrhizal Genomics Consortium"/>
            <person name="Kohler A."/>
            <person name="Kuo A."/>
            <person name="Nagy L.G."/>
            <person name="Floudas D."/>
            <person name="Copeland A."/>
            <person name="Barry K.W."/>
            <person name="Cichocki N."/>
            <person name="Veneault-Fourrey C."/>
            <person name="LaButti K."/>
            <person name="Lindquist E.A."/>
            <person name="Lipzen A."/>
            <person name="Lundell T."/>
            <person name="Morin E."/>
            <person name="Murat C."/>
            <person name="Riley R."/>
            <person name="Ohm R."/>
            <person name="Sun H."/>
            <person name="Tunlid A."/>
            <person name="Henrissat B."/>
            <person name="Grigoriev I.V."/>
            <person name="Hibbett D.S."/>
            <person name="Martin F."/>
        </authorList>
    </citation>
    <scope>NUCLEOTIDE SEQUENCE [LARGE SCALE GENOMIC DNA]</scope>
    <source>
        <strain evidence="2">F 1598</strain>
    </source>
</reference>
<organism evidence="1 2">
    <name type="scientific">Piloderma croceum (strain F 1598)</name>
    <dbReference type="NCBI Taxonomy" id="765440"/>
    <lineage>
        <taxon>Eukaryota</taxon>
        <taxon>Fungi</taxon>
        <taxon>Dikarya</taxon>
        <taxon>Basidiomycota</taxon>
        <taxon>Agaricomycotina</taxon>
        <taxon>Agaricomycetes</taxon>
        <taxon>Agaricomycetidae</taxon>
        <taxon>Atheliales</taxon>
        <taxon>Atheliaceae</taxon>
        <taxon>Piloderma</taxon>
    </lineage>
</organism>
<dbReference type="AlphaFoldDB" id="A0A0C3FLW2"/>
<accession>A0A0C3FLW2</accession>
<sequence>MPIMPLSESSLGSPLPLVTISNSDDSDNEYISSYHNMSAQTTTLLKRNTTATYIGEQGKPPIITPGKLTPELLFDFENGAYSYFSFKDMKTKMEVPKVTGSLQDGRIQTWYRLNRVAVDAAGFPAFMKHICNAWLEPGWEQDVKLAILMSHQNNTPISDWIMLLESTNALLKGHVRKLSDDDLRNHIQSHVHANTMTAATTAELHLIVEYEKYKCALKVVDDARIRADELLRAVVKQMMVQPSSAHPQFPRSNMTSLSSTTVVNTSSSTHTLDRLPALTSAERALLVEHNGCFKCRCFYTMHKSPNCPDGFPDKTLYTPLTDLDALAAKKHQIKKEKIPVAAVVPTVVVMPSAVLGEGSDSEYVIAPFYVPHFYYDCSIGGSTASSQLPIHALIDHGLDSVLINPLLADQLQLRRHKLPSPKEVIMAIGDGHRTFSFDEWVPVMIISMDQSWTSRTCHAIIAPNLSVPLLLGGPFLFSNSLVIDHQLHTCIDKKTGYDLLNLPTIKQNITKPKLNYAGNRRLS</sequence>